<keyword evidence="2" id="KW-0813">Transport</keyword>
<reference evidence="10 11" key="1">
    <citation type="submission" date="2020-07" db="EMBL/GenBank/DDBJ databases">
        <title>Complete genome sequence of Chitinibacter sp. 2T18.</title>
        <authorList>
            <person name="Bae J.-W."/>
            <person name="Choi J.-W."/>
        </authorList>
    </citation>
    <scope>NUCLEOTIDE SEQUENCE [LARGE SCALE GENOMIC DNA]</scope>
    <source>
        <strain evidence="10 11">2T18</strain>
    </source>
</reference>
<feature type="transmembrane region" description="Helical" evidence="9">
    <location>
        <begin position="53"/>
        <end position="74"/>
    </location>
</feature>
<keyword evidence="4" id="KW-0997">Cell inner membrane</keyword>
<feature type="transmembrane region" description="Helical" evidence="9">
    <location>
        <begin position="80"/>
        <end position="100"/>
    </location>
</feature>
<evidence type="ECO:0000256" key="3">
    <source>
        <dbReference type="ARBA" id="ARBA00022475"/>
    </source>
</evidence>
<dbReference type="Proteomes" id="UP000509597">
    <property type="component" value="Chromosome"/>
</dbReference>
<dbReference type="EMBL" id="CP058627">
    <property type="protein sequence ID" value="QLG87837.1"/>
    <property type="molecule type" value="Genomic_DNA"/>
</dbReference>
<evidence type="ECO:0000256" key="4">
    <source>
        <dbReference type="ARBA" id="ARBA00022519"/>
    </source>
</evidence>
<evidence type="ECO:0000256" key="8">
    <source>
        <dbReference type="ARBA" id="ARBA00035655"/>
    </source>
</evidence>
<dbReference type="KEGG" id="chiz:HQ393_05945"/>
<dbReference type="PANTHER" id="PTHR30574">
    <property type="entry name" value="INNER MEMBRANE PROTEIN YEDE"/>
    <property type="match status" value="1"/>
</dbReference>
<organism evidence="10 11">
    <name type="scientific">Chitinibacter bivalviorum</name>
    <dbReference type="NCBI Taxonomy" id="2739434"/>
    <lineage>
        <taxon>Bacteria</taxon>
        <taxon>Pseudomonadati</taxon>
        <taxon>Pseudomonadota</taxon>
        <taxon>Betaproteobacteria</taxon>
        <taxon>Neisseriales</taxon>
        <taxon>Chitinibacteraceae</taxon>
        <taxon>Chitinibacter</taxon>
    </lineage>
</organism>
<dbReference type="AlphaFoldDB" id="A0A7H9BGU3"/>
<evidence type="ECO:0000256" key="6">
    <source>
        <dbReference type="ARBA" id="ARBA00022989"/>
    </source>
</evidence>
<comment type="similarity">
    <text evidence="8">Belongs to the TsuA/YedE (TC 9.B.102) family.</text>
</comment>
<feature type="transmembrane region" description="Helical" evidence="9">
    <location>
        <begin position="12"/>
        <end position="41"/>
    </location>
</feature>
<evidence type="ECO:0000256" key="9">
    <source>
        <dbReference type="SAM" id="Phobius"/>
    </source>
</evidence>
<evidence type="ECO:0000256" key="2">
    <source>
        <dbReference type="ARBA" id="ARBA00022448"/>
    </source>
</evidence>
<sequence>MQIDLAHFTPLASLLGGALIGLTAGLMILLAGRVAGIAGIIGGLIGGAADKSWRLFFIAGLVISPLIWSLFAPLPALQMVTSPLGLIIAGLLVGIGTRYANGCTSGHGVCGLSRFSLRSLIAVLSFMGTGFVTVFIIKHLLG</sequence>
<keyword evidence="6 9" id="KW-1133">Transmembrane helix</keyword>
<evidence type="ECO:0000313" key="10">
    <source>
        <dbReference type="EMBL" id="QLG87837.1"/>
    </source>
</evidence>
<keyword evidence="11" id="KW-1185">Reference proteome</keyword>
<dbReference type="GO" id="GO:0005886">
    <property type="term" value="C:plasma membrane"/>
    <property type="evidence" value="ECO:0007669"/>
    <property type="project" value="UniProtKB-SubCell"/>
</dbReference>
<feature type="transmembrane region" description="Helical" evidence="9">
    <location>
        <begin position="120"/>
        <end position="141"/>
    </location>
</feature>
<keyword evidence="5 9" id="KW-0812">Transmembrane</keyword>
<evidence type="ECO:0000313" key="11">
    <source>
        <dbReference type="Proteomes" id="UP000509597"/>
    </source>
</evidence>
<dbReference type="PANTHER" id="PTHR30574:SF1">
    <property type="entry name" value="SULPHUR TRANSPORT DOMAIN-CONTAINING PROTEIN"/>
    <property type="match status" value="1"/>
</dbReference>
<dbReference type="InterPro" id="IPR007272">
    <property type="entry name" value="Sulf_transp_TsuA/YedE"/>
</dbReference>
<evidence type="ECO:0000256" key="1">
    <source>
        <dbReference type="ARBA" id="ARBA00004429"/>
    </source>
</evidence>
<comment type="subcellular location">
    <subcellularLocation>
        <location evidence="1">Cell inner membrane</location>
        <topology evidence="1">Multi-pass membrane protein</topology>
    </subcellularLocation>
</comment>
<name>A0A7H9BGU3_9NEIS</name>
<accession>A0A7H9BGU3</accession>
<dbReference type="RefSeq" id="WP_179357917.1">
    <property type="nucleotide sequence ID" value="NZ_CP058627.1"/>
</dbReference>
<gene>
    <name evidence="10" type="ORF">HQ393_05945</name>
</gene>
<keyword evidence="3" id="KW-1003">Cell membrane</keyword>
<evidence type="ECO:0000256" key="5">
    <source>
        <dbReference type="ARBA" id="ARBA00022692"/>
    </source>
</evidence>
<evidence type="ECO:0000256" key="7">
    <source>
        <dbReference type="ARBA" id="ARBA00023136"/>
    </source>
</evidence>
<proteinExistence type="inferred from homology"/>
<keyword evidence="7 9" id="KW-0472">Membrane</keyword>
<protein>
    <submittedName>
        <fullName evidence="10">YeeE/YedE family protein</fullName>
    </submittedName>
</protein>
<dbReference type="Pfam" id="PF04143">
    <property type="entry name" value="Sulf_transp"/>
    <property type="match status" value="1"/>
</dbReference>